<dbReference type="OrthoDB" id="10261637at2759"/>
<dbReference type="PANTHER" id="PTHR11835">
    <property type="entry name" value="DECARBOXYLATING DEHYDROGENASES-ISOCITRATE, ISOPROPYLMALATE, TARTRATE"/>
    <property type="match status" value="1"/>
</dbReference>
<proteinExistence type="inferred from homology"/>
<dbReference type="AlphaFoldDB" id="A0A816E2X1"/>
<protein>
    <submittedName>
        <fullName evidence="6">Uncharacterized protein</fullName>
    </submittedName>
</protein>
<dbReference type="GO" id="GO:0005739">
    <property type="term" value="C:mitochondrion"/>
    <property type="evidence" value="ECO:0007669"/>
    <property type="project" value="TreeGrafter"/>
</dbReference>
<comment type="similarity">
    <text evidence="1">Belongs to the isocitrate and isopropylmalate dehydrogenases family.</text>
</comment>
<keyword evidence="2" id="KW-0816">Tricarboxylic acid cycle</keyword>
<evidence type="ECO:0000313" key="4">
    <source>
        <dbReference type="EMBL" id="CAF1503555.1"/>
    </source>
</evidence>
<dbReference type="EMBL" id="CAJNOI010003037">
    <property type="protein sequence ID" value="CAF1502862.1"/>
    <property type="molecule type" value="Genomic_DNA"/>
</dbReference>
<sequence>MTSILFRRVQPNIVGALLRKNVDQIRNLSSISTTAEKITESHKYHVTVVPGDGVGPELMLCVREVFNAVGAPIEFDELLASELMPGRSSSLADIVASFKRNRVGMKGILTTPAISEGGDLM</sequence>
<dbReference type="GO" id="GO:0006102">
    <property type="term" value="P:isocitrate metabolic process"/>
    <property type="evidence" value="ECO:0007669"/>
    <property type="project" value="TreeGrafter"/>
</dbReference>
<evidence type="ECO:0000313" key="3">
    <source>
        <dbReference type="EMBL" id="CAF1502862.1"/>
    </source>
</evidence>
<name>A0A816E2X1_9BILA</name>
<dbReference type="SUPFAM" id="SSF53659">
    <property type="entry name" value="Isocitrate/Isopropylmalate dehydrogenase-like"/>
    <property type="match status" value="1"/>
</dbReference>
<dbReference type="PANTHER" id="PTHR11835:SF42">
    <property type="entry name" value="ISOCITRATE DEHYDROGENASE [NAD] SUBUNIT BETA, MITOCHONDRIAL"/>
    <property type="match status" value="1"/>
</dbReference>
<feature type="non-terminal residue" evidence="6">
    <location>
        <position position="1"/>
    </location>
</feature>
<dbReference type="EMBL" id="CAJNOI010003053">
    <property type="protein sequence ID" value="CAF1503555.1"/>
    <property type="molecule type" value="Genomic_DNA"/>
</dbReference>
<dbReference type="EMBL" id="CAJNOM010003396">
    <property type="protein sequence ID" value="CAF1645134.1"/>
    <property type="molecule type" value="Genomic_DNA"/>
</dbReference>
<organism evidence="6 7">
    <name type="scientific">Adineta steineri</name>
    <dbReference type="NCBI Taxonomy" id="433720"/>
    <lineage>
        <taxon>Eukaryota</taxon>
        <taxon>Metazoa</taxon>
        <taxon>Spiralia</taxon>
        <taxon>Gnathifera</taxon>
        <taxon>Rotifera</taxon>
        <taxon>Eurotatoria</taxon>
        <taxon>Bdelloidea</taxon>
        <taxon>Adinetida</taxon>
        <taxon>Adinetidae</taxon>
        <taxon>Adineta</taxon>
    </lineage>
</organism>
<gene>
    <name evidence="3" type="ORF">BJG266_LOCUS43272</name>
    <name evidence="4" type="ORF">BJG266_LOCUS43312</name>
    <name evidence="5" type="ORF">QVE165_LOCUS60187</name>
    <name evidence="6" type="ORF">QVE165_LOCUS60230</name>
</gene>
<evidence type="ECO:0000313" key="6">
    <source>
        <dbReference type="EMBL" id="CAF1645134.1"/>
    </source>
</evidence>
<accession>A0A816E2X1</accession>
<evidence type="ECO:0000256" key="1">
    <source>
        <dbReference type="ARBA" id="ARBA00007769"/>
    </source>
</evidence>
<evidence type="ECO:0000313" key="5">
    <source>
        <dbReference type="EMBL" id="CAF1644959.1"/>
    </source>
</evidence>
<comment type="caution">
    <text evidence="6">The sequence shown here is derived from an EMBL/GenBank/DDBJ whole genome shotgun (WGS) entry which is preliminary data.</text>
</comment>
<dbReference type="EMBL" id="CAJNOM010003379">
    <property type="protein sequence ID" value="CAF1644959.1"/>
    <property type="molecule type" value="Genomic_DNA"/>
</dbReference>
<reference evidence="6" key="1">
    <citation type="submission" date="2021-02" db="EMBL/GenBank/DDBJ databases">
        <authorList>
            <person name="Nowell W R."/>
        </authorList>
    </citation>
    <scope>NUCLEOTIDE SEQUENCE</scope>
</reference>
<dbReference type="Proteomes" id="UP000663832">
    <property type="component" value="Unassembled WGS sequence"/>
</dbReference>
<evidence type="ECO:0000313" key="7">
    <source>
        <dbReference type="Proteomes" id="UP000663832"/>
    </source>
</evidence>
<dbReference type="GO" id="GO:0006099">
    <property type="term" value="P:tricarboxylic acid cycle"/>
    <property type="evidence" value="ECO:0007669"/>
    <property type="project" value="UniProtKB-KW"/>
</dbReference>
<dbReference type="Gene3D" id="3.40.718.10">
    <property type="entry name" value="Isopropylmalate Dehydrogenase"/>
    <property type="match status" value="1"/>
</dbReference>
<dbReference type="Proteomes" id="UP000663877">
    <property type="component" value="Unassembled WGS sequence"/>
</dbReference>
<keyword evidence="7" id="KW-1185">Reference proteome</keyword>
<evidence type="ECO:0000256" key="2">
    <source>
        <dbReference type="ARBA" id="ARBA00022532"/>
    </source>
</evidence>